<keyword evidence="2" id="KW-1185">Reference proteome</keyword>
<organism evidence="1 2">
    <name type="scientific">Natronorubrum daqingense</name>
    <dbReference type="NCBI Taxonomy" id="588898"/>
    <lineage>
        <taxon>Archaea</taxon>
        <taxon>Methanobacteriati</taxon>
        <taxon>Methanobacteriota</taxon>
        <taxon>Stenosarchaea group</taxon>
        <taxon>Halobacteria</taxon>
        <taxon>Halobacteriales</taxon>
        <taxon>Natrialbaceae</taxon>
        <taxon>Natronorubrum</taxon>
    </lineage>
</organism>
<evidence type="ECO:0000313" key="1">
    <source>
        <dbReference type="EMBL" id="SIR58835.1"/>
    </source>
</evidence>
<dbReference type="Proteomes" id="UP000185687">
    <property type="component" value="Unassembled WGS sequence"/>
</dbReference>
<dbReference type="EMBL" id="FTNP01000002">
    <property type="protein sequence ID" value="SIR58835.1"/>
    <property type="molecule type" value="Genomic_DNA"/>
</dbReference>
<protein>
    <submittedName>
        <fullName evidence="1">Uncharacterized protein</fullName>
    </submittedName>
</protein>
<gene>
    <name evidence="1" type="ORF">SAMN05421809_1529</name>
</gene>
<sequence>MITAVPDTEMWLTSAKRVDDCTPQNCLCICMLYGGEYLSDELL</sequence>
<dbReference type="AlphaFoldDB" id="A0A1N7C5F9"/>
<reference evidence="1 2" key="1">
    <citation type="submission" date="2017-01" db="EMBL/GenBank/DDBJ databases">
        <authorList>
            <person name="Mah S.A."/>
            <person name="Swanson W.J."/>
            <person name="Moy G.W."/>
            <person name="Vacquier V.D."/>
        </authorList>
    </citation>
    <scope>NUCLEOTIDE SEQUENCE [LARGE SCALE GENOMIC DNA]</scope>
    <source>
        <strain evidence="1 2">CGMCC 1.8909</strain>
    </source>
</reference>
<name>A0A1N7C5F9_9EURY</name>
<proteinExistence type="predicted"/>
<accession>A0A1N7C5F9</accession>
<evidence type="ECO:0000313" key="2">
    <source>
        <dbReference type="Proteomes" id="UP000185687"/>
    </source>
</evidence>